<dbReference type="GO" id="GO:0008270">
    <property type="term" value="F:zinc ion binding"/>
    <property type="evidence" value="ECO:0007669"/>
    <property type="project" value="UniProtKB-KW"/>
</dbReference>
<comment type="caution">
    <text evidence="8">The sequence shown here is derived from an EMBL/GenBank/DDBJ whole genome shotgun (WGS) entry which is preliminary data.</text>
</comment>
<dbReference type="InterPro" id="IPR001841">
    <property type="entry name" value="Znf_RING"/>
</dbReference>
<evidence type="ECO:0000256" key="6">
    <source>
        <dbReference type="PROSITE-ProRule" id="PRU00175"/>
    </source>
</evidence>
<dbReference type="PANTHER" id="PTHR15710">
    <property type="entry name" value="E3 UBIQUITIN-PROTEIN LIGASE PRAJA"/>
    <property type="match status" value="1"/>
</dbReference>
<evidence type="ECO:0000256" key="3">
    <source>
        <dbReference type="ARBA" id="ARBA00022723"/>
    </source>
</evidence>
<evidence type="ECO:0000313" key="9">
    <source>
        <dbReference type="Proteomes" id="UP001165190"/>
    </source>
</evidence>
<dbReference type="SMART" id="SM00184">
    <property type="entry name" value="RING"/>
    <property type="match status" value="1"/>
</dbReference>
<evidence type="ECO:0000256" key="2">
    <source>
        <dbReference type="ARBA" id="ARBA00012483"/>
    </source>
</evidence>
<dbReference type="InterPro" id="IPR011016">
    <property type="entry name" value="Znf_RING-CH"/>
</dbReference>
<dbReference type="Pfam" id="PF13639">
    <property type="entry name" value="zf-RING_2"/>
    <property type="match status" value="1"/>
</dbReference>
<dbReference type="GO" id="GO:0061630">
    <property type="term" value="F:ubiquitin protein ligase activity"/>
    <property type="evidence" value="ECO:0007669"/>
    <property type="project" value="UniProtKB-EC"/>
</dbReference>
<dbReference type="InterPro" id="IPR013083">
    <property type="entry name" value="Znf_RING/FYVE/PHD"/>
</dbReference>
<proteinExistence type="predicted"/>
<dbReference type="GO" id="GO:0005737">
    <property type="term" value="C:cytoplasm"/>
    <property type="evidence" value="ECO:0007669"/>
    <property type="project" value="TreeGrafter"/>
</dbReference>
<dbReference type="Gene3D" id="3.30.40.10">
    <property type="entry name" value="Zinc/RING finger domain, C3HC4 (zinc finger)"/>
    <property type="match status" value="1"/>
</dbReference>
<sequence length="237" mass="26637">MASDSMNIIYNGFRHHVFLSELICETHPVPLSQVRIELTITVTLNFRCLDRMPALSFPVTHQETVAFDLLTLLQNQNQVRRILAPAFVSVRIDTSTAWYGMMVDTIIRRALVITDWTLNRGYHCKVLPLDSVIAASVLVNENALEFLVGRRALAESAAEIEINNNGMVPAQDSSVKEMVMTVKVEAGDGDCTVCLEGFDVESNAARMPCSHMFHGECIEKWLKQSHYCPVCRFEMPC</sequence>
<dbReference type="EC" id="2.3.2.27" evidence="2"/>
<dbReference type="PROSITE" id="PS50089">
    <property type="entry name" value="ZF_RING_2"/>
    <property type="match status" value="1"/>
</dbReference>
<dbReference type="GO" id="GO:0016567">
    <property type="term" value="P:protein ubiquitination"/>
    <property type="evidence" value="ECO:0007669"/>
    <property type="project" value="TreeGrafter"/>
</dbReference>
<dbReference type="EMBL" id="BSYR01000035">
    <property type="protein sequence ID" value="GMJ02192.1"/>
    <property type="molecule type" value="Genomic_DNA"/>
</dbReference>
<name>A0A9W7IW48_HIBTR</name>
<keyword evidence="3" id="KW-0479">Metal-binding</keyword>
<keyword evidence="9" id="KW-1185">Reference proteome</keyword>
<accession>A0A9W7IW48</accession>
<evidence type="ECO:0000313" key="8">
    <source>
        <dbReference type="EMBL" id="GMJ02192.1"/>
    </source>
</evidence>
<evidence type="ECO:0000256" key="4">
    <source>
        <dbReference type="ARBA" id="ARBA00022771"/>
    </source>
</evidence>
<reference evidence="8" key="1">
    <citation type="submission" date="2023-05" db="EMBL/GenBank/DDBJ databases">
        <title>Genome and transcriptome analyses reveal genes involved in the formation of fine ridges on petal epidermal cells in Hibiscus trionum.</title>
        <authorList>
            <person name="Koshimizu S."/>
            <person name="Masuda S."/>
            <person name="Ishii T."/>
            <person name="Shirasu K."/>
            <person name="Hoshino A."/>
            <person name="Arita M."/>
        </authorList>
    </citation>
    <scope>NUCLEOTIDE SEQUENCE</scope>
    <source>
        <strain evidence="8">Hamamatsu line</strain>
    </source>
</reference>
<evidence type="ECO:0000259" key="7">
    <source>
        <dbReference type="PROSITE" id="PS50089"/>
    </source>
</evidence>
<keyword evidence="4 6" id="KW-0863">Zinc-finger</keyword>
<feature type="domain" description="RING-type" evidence="7">
    <location>
        <begin position="191"/>
        <end position="232"/>
    </location>
</feature>
<dbReference type="SUPFAM" id="SSF57850">
    <property type="entry name" value="RING/U-box"/>
    <property type="match status" value="1"/>
</dbReference>
<evidence type="ECO:0000256" key="5">
    <source>
        <dbReference type="ARBA" id="ARBA00022833"/>
    </source>
</evidence>
<organism evidence="8 9">
    <name type="scientific">Hibiscus trionum</name>
    <name type="common">Flower of an hour</name>
    <dbReference type="NCBI Taxonomy" id="183268"/>
    <lineage>
        <taxon>Eukaryota</taxon>
        <taxon>Viridiplantae</taxon>
        <taxon>Streptophyta</taxon>
        <taxon>Embryophyta</taxon>
        <taxon>Tracheophyta</taxon>
        <taxon>Spermatophyta</taxon>
        <taxon>Magnoliopsida</taxon>
        <taxon>eudicotyledons</taxon>
        <taxon>Gunneridae</taxon>
        <taxon>Pentapetalae</taxon>
        <taxon>rosids</taxon>
        <taxon>malvids</taxon>
        <taxon>Malvales</taxon>
        <taxon>Malvaceae</taxon>
        <taxon>Malvoideae</taxon>
        <taxon>Hibiscus</taxon>
    </lineage>
</organism>
<evidence type="ECO:0000256" key="1">
    <source>
        <dbReference type="ARBA" id="ARBA00000900"/>
    </source>
</evidence>
<dbReference type="AlphaFoldDB" id="A0A9W7IW48"/>
<keyword evidence="5" id="KW-0862">Zinc</keyword>
<comment type="catalytic activity">
    <reaction evidence="1">
        <text>S-ubiquitinyl-[E2 ubiquitin-conjugating enzyme]-L-cysteine + [acceptor protein]-L-lysine = [E2 ubiquitin-conjugating enzyme]-L-cysteine + N(6)-ubiquitinyl-[acceptor protein]-L-lysine.</text>
        <dbReference type="EC" id="2.3.2.27"/>
    </reaction>
</comment>
<dbReference type="PANTHER" id="PTHR15710:SF59">
    <property type="entry name" value="E3 UBIQUITIN-PROTEIN LIGASE SDIR1-LIKE"/>
    <property type="match status" value="1"/>
</dbReference>
<protein>
    <recommendedName>
        <fullName evidence="2">RING-type E3 ubiquitin transferase</fullName>
        <ecNumber evidence="2">2.3.2.27</ecNumber>
    </recommendedName>
</protein>
<dbReference type="OrthoDB" id="1412060at2759"/>
<gene>
    <name evidence="8" type="ORF">HRI_003888400</name>
</gene>
<dbReference type="Proteomes" id="UP001165190">
    <property type="component" value="Unassembled WGS sequence"/>
</dbReference>
<dbReference type="SMART" id="SM00744">
    <property type="entry name" value="RINGv"/>
    <property type="match status" value="1"/>
</dbReference>